<organism evidence="2 3">
    <name type="scientific">Clostridium intestinale URNW</name>
    <dbReference type="NCBI Taxonomy" id="1294142"/>
    <lineage>
        <taxon>Bacteria</taxon>
        <taxon>Bacillati</taxon>
        <taxon>Bacillota</taxon>
        <taxon>Clostridia</taxon>
        <taxon>Eubacteriales</taxon>
        <taxon>Clostridiaceae</taxon>
        <taxon>Clostridium</taxon>
    </lineage>
</organism>
<dbReference type="SUPFAM" id="SSF51206">
    <property type="entry name" value="cAMP-binding domain-like"/>
    <property type="match status" value="1"/>
</dbReference>
<accession>U2NJ65</accession>
<dbReference type="RefSeq" id="WP_021803737.1">
    <property type="nucleotide sequence ID" value="NZ_KI273145.1"/>
</dbReference>
<evidence type="ECO:0000313" key="2">
    <source>
        <dbReference type="EMBL" id="ERK28911.1"/>
    </source>
</evidence>
<dbReference type="PROSITE" id="PS50042">
    <property type="entry name" value="CNMP_BINDING_3"/>
    <property type="match status" value="1"/>
</dbReference>
<dbReference type="Gene3D" id="2.60.120.10">
    <property type="entry name" value="Jelly Rolls"/>
    <property type="match status" value="1"/>
</dbReference>
<proteinExistence type="predicted"/>
<evidence type="ECO:0000259" key="1">
    <source>
        <dbReference type="PROSITE" id="PS50042"/>
    </source>
</evidence>
<dbReference type="PATRIC" id="fig|1294142.3.peg.3974"/>
<dbReference type="Pfam" id="PF00027">
    <property type="entry name" value="cNMP_binding"/>
    <property type="match status" value="1"/>
</dbReference>
<dbReference type="InterPro" id="IPR014710">
    <property type="entry name" value="RmlC-like_jellyroll"/>
</dbReference>
<dbReference type="InterPro" id="IPR000595">
    <property type="entry name" value="cNMP-bd_dom"/>
</dbReference>
<name>U2NJ65_9CLOT</name>
<dbReference type="CDD" id="cd00038">
    <property type="entry name" value="CAP_ED"/>
    <property type="match status" value="1"/>
</dbReference>
<dbReference type="OrthoDB" id="581021at2"/>
<gene>
    <name evidence="2" type="ORF">CINTURNW_3811</name>
</gene>
<dbReference type="eggNOG" id="COG0664">
    <property type="taxonomic scope" value="Bacteria"/>
</dbReference>
<dbReference type="AlphaFoldDB" id="U2NJ65"/>
<dbReference type="InterPro" id="IPR018490">
    <property type="entry name" value="cNMP-bd_dom_sf"/>
</dbReference>
<dbReference type="Proteomes" id="UP000016721">
    <property type="component" value="Unassembled WGS sequence"/>
</dbReference>
<sequence length="219" mass="25480">MKTIKSQEKLNEYLNKYNILSLFDTPNLEFFLFEYKKGETIVNSINPLNYFLFLVSGSIRIYSILDNGMIYSIHKQNDFCALGDMELAGYTISQNYVEALSDVYCIGISFHKYKNLLQNDNSFLRFIIKSLADKMNHSSTDNKYSAPLEERIFEYFKLNNTDKVIEHMGDISLTFNISTRQIQRILKSLVEKKLLERLGKGKYRLVDDKKVANATSLKE</sequence>
<comment type="caution">
    <text evidence="2">The sequence shown here is derived from an EMBL/GenBank/DDBJ whole genome shotgun (WGS) entry which is preliminary data.</text>
</comment>
<dbReference type="HOGENOM" id="CLU_075053_11_0_9"/>
<keyword evidence="3" id="KW-1185">Reference proteome</keyword>
<reference evidence="2 3" key="1">
    <citation type="journal article" date="2013" name="Genome Announc.">
        <title>Draft Genome Sequence of the Hydrogen- and Ethanol-Producing Bacterium Clostridium intestinale Strain URNW.</title>
        <authorList>
            <person name="Lal S."/>
            <person name="Ramachandran U."/>
            <person name="Zhang X."/>
            <person name="Sparling R."/>
            <person name="Levin D.B."/>
        </authorList>
    </citation>
    <scope>NUCLEOTIDE SEQUENCE [LARGE SCALE GENOMIC DNA]</scope>
    <source>
        <strain evidence="2 3">URNW</strain>
    </source>
</reference>
<feature type="domain" description="Cyclic nucleotide-binding" evidence="1">
    <location>
        <begin position="10"/>
        <end position="134"/>
    </location>
</feature>
<dbReference type="EMBL" id="APJA01000024">
    <property type="protein sequence ID" value="ERK28911.1"/>
    <property type="molecule type" value="Genomic_DNA"/>
</dbReference>
<protein>
    <submittedName>
        <fullName evidence="2">Cyclic nucleotide-binding protein</fullName>
    </submittedName>
</protein>
<evidence type="ECO:0000313" key="3">
    <source>
        <dbReference type="Proteomes" id="UP000016721"/>
    </source>
</evidence>
<dbReference type="STRING" id="1294142.CINTURNW_3811"/>